<organism evidence="8 9">
    <name type="scientific">Glomus cerebriforme</name>
    <dbReference type="NCBI Taxonomy" id="658196"/>
    <lineage>
        <taxon>Eukaryota</taxon>
        <taxon>Fungi</taxon>
        <taxon>Fungi incertae sedis</taxon>
        <taxon>Mucoromycota</taxon>
        <taxon>Glomeromycotina</taxon>
        <taxon>Glomeromycetes</taxon>
        <taxon>Glomerales</taxon>
        <taxon>Glomeraceae</taxon>
        <taxon>Glomus</taxon>
    </lineage>
</organism>
<reference evidence="8 9" key="1">
    <citation type="submission" date="2018-06" db="EMBL/GenBank/DDBJ databases">
        <title>Comparative genomics reveals the genomic features of Rhizophagus irregularis, R. cerebriforme, R. diaphanum and Gigaspora rosea, and their symbiotic lifestyle signature.</title>
        <authorList>
            <person name="Morin E."/>
            <person name="San Clemente H."/>
            <person name="Chen E.C.H."/>
            <person name="De La Providencia I."/>
            <person name="Hainaut M."/>
            <person name="Kuo A."/>
            <person name="Kohler A."/>
            <person name="Murat C."/>
            <person name="Tang N."/>
            <person name="Roy S."/>
            <person name="Loubradou J."/>
            <person name="Henrissat B."/>
            <person name="Grigoriev I.V."/>
            <person name="Corradi N."/>
            <person name="Roux C."/>
            <person name="Martin F.M."/>
        </authorList>
    </citation>
    <scope>NUCLEOTIDE SEQUENCE [LARGE SCALE GENOMIC DNA]</scope>
    <source>
        <strain evidence="8 9">DAOM 227022</strain>
    </source>
</reference>
<dbReference type="OrthoDB" id="2384430at2759"/>
<evidence type="ECO:0000256" key="3">
    <source>
        <dbReference type="ARBA" id="ARBA00022833"/>
    </source>
</evidence>
<dbReference type="Proteomes" id="UP000265703">
    <property type="component" value="Unassembled WGS sequence"/>
</dbReference>
<dbReference type="AlphaFoldDB" id="A0A397SV30"/>
<dbReference type="Gene3D" id="1.25.40.10">
    <property type="entry name" value="Tetratricopeptide repeat domain"/>
    <property type="match status" value="1"/>
</dbReference>
<dbReference type="InterPro" id="IPR052945">
    <property type="entry name" value="Mitotic_Regulator"/>
</dbReference>
<evidence type="ECO:0000256" key="2">
    <source>
        <dbReference type="ARBA" id="ARBA00022771"/>
    </source>
</evidence>
<feature type="compositionally biased region" description="Basic and acidic residues" evidence="5">
    <location>
        <begin position="12"/>
        <end position="22"/>
    </location>
</feature>
<keyword evidence="9" id="KW-1185">Reference proteome</keyword>
<keyword evidence="3" id="KW-0862">Zinc</keyword>
<dbReference type="Pfam" id="PF08238">
    <property type="entry name" value="Sel1"/>
    <property type="match status" value="3"/>
</dbReference>
<evidence type="ECO:0000256" key="4">
    <source>
        <dbReference type="PROSITE-ProRule" id="PRU00027"/>
    </source>
</evidence>
<evidence type="ECO:0000313" key="7">
    <source>
        <dbReference type="EMBL" id="RIA88464.1"/>
    </source>
</evidence>
<feature type="region of interest" description="Disordered" evidence="5">
    <location>
        <begin position="1"/>
        <end position="22"/>
    </location>
</feature>
<dbReference type="SMART" id="SM00671">
    <property type="entry name" value="SEL1"/>
    <property type="match status" value="3"/>
</dbReference>
<dbReference type="PANTHER" id="PTHR43628:SF1">
    <property type="entry name" value="CHITIN SYNTHASE REGULATORY FACTOR 2-RELATED"/>
    <property type="match status" value="1"/>
</dbReference>
<dbReference type="PANTHER" id="PTHR43628">
    <property type="entry name" value="ACTIVATOR OF C KINASE PROTEIN 1-RELATED"/>
    <property type="match status" value="1"/>
</dbReference>
<proteinExistence type="predicted"/>
<dbReference type="InterPro" id="IPR011990">
    <property type="entry name" value="TPR-like_helical_dom_sf"/>
</dbReference>
<dbReference type="PROSITE" id="PS50808">
    <property type="entry name" value="ZF_BED"/>
    <property type="match status" value="1"/>
</dbReference>
<keyword evidence="1" id="KW-0479">Metal-binding</keyword>
<keyword evidence="2 4" id="KW-0863">Zinc-finger</keyword>
<evidence type="ECO:0000256" key="5">
    <source>
        <dbReference type="SAM" id="MobiDB-lite"/>
    </source>
</evidence>
<protein>
    <recommendedName>
        <fullName evidence="6">BED-type domain-containing protein</fullName>
    </recommendedName>
</protein>
<dbReference type="InterPro" id="IPR003656">
    <property type="entry name" value="Znf_BED"/>
</dbReference>
<dbReference type="SUPFAM" id="SSF81901">
    <property type="entry name" value="HCP-like"/>
    <property type="match status" value="1"/>
</dbReference>
<dbReference type="InterPro" id="IPR006597">
    <property type="entry name" value="Sel1-like"/>
</dbReference>
<gene>
    <name evidence="8" type="ORF">C1645_826327</name>
    <name evidence="7" type="ORF">C1645_877380</name>
</gene>
<evidence type="ECO:0000259" key="6">
    <source>
        <dbReference type="PROSITE" id="PS50808"/>
    </source>
</evidence>
<evidence type="ECO:0000256" key="1">
    <source>
        <dbReference type="ARBA" id="ARBA00022723"/>
    </source>
</evidence>
<dbReference type="EMBL" id="QKYT01000262">
    <property type="protein sequence ID" value="RIA88464.1"/>
    <property type="molecule type" value="Genomic_DNA"/>
</dbReference>
<dbReference type="EMBL" id="QKYT01000262">
    <property type="protein sequence ID" value="RIA88466.1"/>
    <property type="molecule type" value="Genomic_DNA"/>
</dbReference>
<dbReference type="GO" id="GO:0003677">
    <property type="term" value="F:DNA binding"/>
    <property type="evidence" value="ECO:0007669"/>
    <property type="project" value="InterPro"/>
</dbReference>
<evidence type="ECO:0000313" key="9">
    <source>
        <dbReference type="Proteomes" id="UP000265703"/>
    </source>
</evidence>
<accession>A0A397SV30</accession>
<name>A0A397SV30_9GLOM</name>
<evidence type="ECO:0000313" key="8">
    <source>
        <dbReference type="EMBL" id="RIA88466.1"/>
    </source>
</evidence>
<comment type="caution">
    <text evidence="8">The sequence shown here is derived from an EMBL/GenBank/DDBJ whole genome shotgun (WGS) entry which is preliminary data.</text>
</comment>
<sequence length="278" mass="32012">MVRKKGPVWEHFNSKSRNDDSHPHVQCKYCPQIFQRAVPERMQAHLDKKCPKAPNNAKSQSIQQNITSTIDNISDNMSEEEQKSLEILLTKALSSAEVPHSFVDNPYVIQFFQRLRPSFKLPNREMVNKQINDNGDQSGSSSDIRQLGVEKNVKSYKKASEKGHIDSIYDLGYCYQYGIGVEKDEIKAFEKYKEAAEKGHIRSINKLGYCYNYGIGTEKNEIKAFELFKEATEKGNIDSIYNLGYCYENGIGTEKNENRAFELYNEGWRLQDIYTTDT</sequence>
<feature type="domain" description="BED-type" evidence="6">
    <location>
        <begin position="3"/>
        <end position="57"/>
    </location>
</feature>
<dbReference type="GO" id="GO:0008270">
    <property type="term" value="F:zinc ion binding"/>
    <property type="evidence" value="ECO:0007669"/>
    <property type="project" value="UniProtKB-KW"/>
</dbReference>